<dbReference type="Pfam" id="PF10231">
    <property type="entry name" value="COA8"/>
    <property type="match status" value="1"/>
</dbReference>
<dbReference type="PANTHER" id="PTHR31107:SF2">
    <property type="entry name" value="CYTOCHROME C OXIDASE ASSEMBLY FACTOR 8"/>
    <property type="match status" value="1"/>
</dbReference>
<dbReference type="GO" id="GO:0005743">
    <property type="term" value="C:mitochondrial inner membrane"/>
    <property type="evidence" value="ECO:0007669"/>
    <property type="project" value="UniProtKB-SubCell"/>
</dbReference>
<dbReference type="AlphaFoldDB" id="A0A2A2KWJ7"/>
<dbReference type="OrthoDB" id="66510at2759"/>
<dbReference type="STRING" id="2018661.A0A2A2KWJ7"/>
<proteinExistence type="inferred from homology"/>
<dbReference type="GO" id="GO:0097193">
    <property type="term" value="P:intrinsic apoptotic signaling pathway"/>
    <property type="evidence" value="ECO:0007669"/>
    <property type="project" value="InterPro"/>
</dbReference>
<comment type="subcellular location">
    <subcellularLocation>
        <location evidence="1">Mitochondrion inner membrane</location>
        <topology evidence="1">Peripheral membrane protein</topology>
        <orientation evidence="1">Matrix side</orientation>
    </subcellularLocation>
</comment>
<keyword evidence="3" id="KW-0999">Mitochondrion inner membrane</keyword>
<dbReference type="PANTHER" id="PTHR31107">
    <property type="entry name" value="APOPTOGENIC PROTEIN 1, MITOCHONDRIAL"/>
    <property type="match status" value="1"/>
</dbReference>
<comment type="similarity">
    <text evidence="2">Belongs to the COA8 family.</text>
</comment>
<keyword evidence="5" id="KW-0496">Mitochondrion</keyword>
<dbReference type="InterPro" id="IPR018796">
    <property type="entry name" value="COA8"/>
</dbReference>
<keyword evidence="8" id="KW-1185">Reference proteome</keyword>
<organism evidence="7 8">
    <name type="scientific">Diploscapter pachys</name>
    <dbReference type="NCBI Taxonomy" id="2018661"/>
    <lineage>
        <taxon>Eukaryota</taxon>
        <taxon>Metazoa</taxon>
        <taxon>Ecdysozoa</taxon>
        <taxon>Nematoda</taxon>
        <taxon>Chromadorea</taxon>
        <taxon>Rhabditida</taxon>
        <taxon>Rhabditina</taxon>
        <taxon>Rhabditomorpha</taxon>
        <taxon>Rhabditoidea</taxon>
        <taxon>Rhabditidae</taxon>
        <taxon>Diploscapter</taxon>
    </lineage>
</organism>
<evidence type="ECO:0000256" key="4">
    <source>
        <dbReference type="ARBA" id="ARBA00022946"/>
    </source>
</evidence>
<dbReference type="EMBL" id="LIAE01007576">
    <property type="protein sequence ID" value="PAV78341.1"/>
    <property type="molecule type" value="Genomic_DNA"/>
</dbReference>
<comment type="caution">
    <text evidence="7">The sequence shown here is derived from an EMBL/GenBank/DDBJ whole genome shotgun (WGS) entry which is preliminary data.</text>
</comment>
<evidence type="ECO:0000313" key="8">
    <source>
        <dbReference type="Proteomes" id="UP000218231"/>
    </source>
</evidence>
<evidence type="ECO:0000256" key="5">
    <source>
        <dbReference type="ARBA" id="ARBA00023128"/>
    </source>
</evidence>
<evidence type="ECO:0000256" key="2">
    <source>
        <dbReference type="ARBA" id="ARBA00005453"/>
    </source>
</evidence>
<evidence type="ECO:0000313" key="7">
    <source>
        <dbReference type="EMBL" id="PAV78341.1"/>
    </source>
</evidence>
<name>A0A2A2KWJ7_9BILA</name>
<evidence type="ECO:0000256" key="3">
    <source>
        <dbReference type="ARBA" id="ARBA00022792"/>
    </source>
</evidence>
<keyword evidence="4" id="KW-0809">Transit peptide</keyword>
<accession>A0A2A2KWJ7</accession>
<reference evidence="7 8" key="1">
    <citation type="journal article" date="2017" name="Curr. Biol.">
        <title>Genome architecture and evolution of a unichromosomal asexual nematode.</title>
        <authorList>
            <person name="Fradin H."/>
            <person name="Zegar C."/>
            <person name="Gutwein M."/>
            <person name="Lucas J."/>
            <person name="Kovtun M."/>
            <person name="Corcoran D."/>
            <person name="Baugh L.R."/>
            <person name="Kiontke K."/>
            <person name="Gunsalus K."/>
            <person name="Fitch D.H."/>
            <person name="Piano F."/>
        </authorList>
    </citation>
    <scope>NUCLEOTIDE SEQUENCE [LARGE SCALE GENOMIC DNA]</scope>
    <source>
        <strain evidence="7">PF1309</strain>
    </source>
</reference>
<keyword evidence="6" id="KW-0472">Membrane</keyword>
<evidence type="ECO:0000256" key="1">
    <source>
        <dbReference type="ARBA" id="ARBA00004443"/>
    </source>
</evidence>
<evidence type="ECO:0000256" key="6">
    <source>
        <dbReference type="ARBA" id="ARBA00023136"/>
    </source>
</evidence>
<dbReference type="Proteomes" id="UP000218231">
    <property type="component" value="Unassembled WGS sequence"/>
</dbReference>
<protein>
    <submittedName>
        <fullName evidence="7">Uncharacterized protein</fullName>
    </submittedName>
</protein>
<gene>
    <name evidence="7" type="ORF">WR25_24772</name>
</gene>
<sequence>MFAEQRSAEEIAKAADKNLQSEYVWLQSIQGPKTFHEVLMCLRECCKKLHLGHKCDRRLQVPITQSVSEKYGLIGKHGGDSLKATVTLLGDNVIQAEVAIKHPKAPGGVFRAVAQPDVQWKLQQIQDLGNHIAKATIILCEMEHQMKQFRESGKFDLSSGPLILSEARTVKELIASARNAILLPRKRTLLELCNFPPTRRFVPPLPQDLLLSFYISSCRLVCASYQIPPKAVNAQGLVITMAECQLTHLDERLKMDETKSERQVKLDRRYDWVGPPNKLSKIREIRLRRVENETDLERKYREDREELNRWNSDFWAAHNQLFITSKSEFVSKRKQELGRLEQVSANDLSIFYKKFLDDRQAQLSAYNREWYRRNLFLIWPALKVNFIRFLRLLKRG</sequence>